<proteinExistence type="predicted"/>
<feature type="transmembrane region" description="Helical" evidence="6">
    <location>
        <begin position="152"/>
        <end position="172"/>
    </location>
</feature>
<comment type="subcellular location">
    <subcellularLocation>
        <location evidence="1">Membrane</location>
        <topology evidence="1">Multi-pass membrane protein</topology>
    </subcellularLocation>
</comment>
<dbReference type="RefSeq" id="WP_203710790.1">
    <property type="nucleotide sequence ID" value="NZ_BONE01000004.1"/>
</dbReference>
<keyword evidence="4 6" id="KW-0472">Membrane</keyword>
<organism evidence="8 9">
    <name type="scientific">Asanoa siamensis</name>
    <dbReference type="NCBI Taxonomy" id="926357"/>
    <lineage>
        <taxon>Bacteria</taxon>
        <taxon>Bacillati</taxon>
        <taxon>Actinomycetota</taxon>
        <taxon>Actinomycetes</taxon>
        <taxon>Micromonosporales</taxon>
        <taxon>Micromonosporaceae</taxon>
        <taxon>Asanoa</taxon>
    </lineage>
</organism>
<feature type="transmembrane region" description="Helical" evidence="6">
    <location>
        <begin position="233"/>
        <end position="258"/>
    </location>
</feature>
<protein>
    <submittedName>
        <fullName evidence="8">ABC transporter</fullName>
    </submittedName>
</protein>
<evidence type="ECO:0000256" key="4">
    <source>
        <dbReference type="ARBA" id="ARBA00023136"/>
    </source>
</evidence>
<evidence type="ECO:0000313" key="9">
    <source>
        <dbReference type="Proteomes" id="UP000604117"/>
    </source>
</evidence>
<comment type="caution">
    <text evidence="8">The sequence shown here is derived from an EMBL/GenBank/DDBJ whole genome shotgun (WGS) entry which is preliminary data.</text>
</comment>
<dbReference type="Pfam" id="PF01061">
    <property type="entry name" value="ABC2_membrane"/>
    <property type="match status" value="1"/>
</dbReference>
<evidence type="ECO:0000256" key="5">
    <source>
        <dbReference type="ARBA" id="ARBA00023251"/>
    </source>
</evidence>
<dbReference type="PIRSF" id="PIRSF006648">
    <property type="entry name" value="DrrB"/>
    <property type="match status" value="1"/>
</dbReference>
<feature type="transmembrane region" description="Helical" evidence="6">
    <location>
        <begin position="116"/>
        <end position="140"/>
    </location>
</feature>
<reference evidence="8 9" key="1">
    <citation type="submission" date="2021-01" db="EMBL/GenBank/DDBJ databases">
        <title>Whole genome shotgun sequence of Asanoa siamensis NBRC 107932.</title>
        <authorList>
            <person name="Komaki H."/>
            <person name="Tamura T."/>
        </authorList>
    </citation>
    <scope>NUCLEOTIDE SEQUENCE [LARGE SCALE GENOMIC DNA]</scope>
    <source>
        <strain evidence="8 9">NBRC 107932</strain>
    </source>
</reference>
<keyword evidence="2 6" id="KW-0812">Transmembrane</keyword>
<feature type="transmembrane region" description="Helical" evidence="6">
    <location>
        <begin position="38"/>
        <end position="56"/>
    </location>
</feature>
<evidence type="ECO:0000256" key="2">
    <source>
        <dbReference type="ARBA" id="ARBA00022692"/>
    </source>
</evidence>
<gene>
    <name evidence="8" type="ORF">Asi02nite_08230</name>
</gene>
<feature type="transmembrane region" description="Helical" evidence="6">
    <location>
        <begin position="184"/>
        <end position="213"/>
    </location>
</feature>
<feature type="transmembrane region" description="Helical" evidence="6">
    <location>
        <begin position="62"/>
        <end position="81"/>
    </location>
</feature>
<keyword evidence="5" id="KW-0046">Antibiotic resistance</keyword>
<keyword evidence="3 6" id="KW-1133">Transmembrane helix</keyword>
<evidence type="ECO:0000256" key="6">
    <source>
        <dbReference type="SAM" id="Phobius"/>
    </source>
</evidence>
<feature type="domain" description="ABC-2 type transporter transmembrane" evidence="7">
    <location>
        <begin position="39"/>
        <end position="225"/>
    </location>
</feature>
<evidence type="ECO:0000256" key="1">
    <source>
        <dbReference type="ARBA" id="ARBA00004141"/>
    </source>
</evidence>
<evidence type="ECO:0000259" key="7">
    <source>
        <dbReference type="Pfam" id="PF01061"/>
    </source>
</evidence>
<evidence type="ECO:0000313" key="8">
    <source>
        <dbReference type="EMBL" id="GIF71305.1"/>
    </source>
</evidence>
<dbReference type="InterPro" id="IPR000412">
    <property type="entry name" value="ABC_2_transport"/>
</dbReference>
<evidence type="ECO:0000256" key="3">
    <source>
        <dbReference type="ARBA" id="ARBA00022989"/>
    </source>
</evidence>
<name>A0ABQ4CJ25_9ACTN</name>
<dbReference type="EMBL" id="BONE01000004">
    <property type="protein sequence ID" value="GIF71305.1"/>
    <property type="molecule type" value="Genomic_DNA"/>
</dbReference>
<dbReference type="Proteomes" id="UP000604117">
    <property type="component" value="Unassembled WGS sequence"/>
</dbReference>
<accession>A0ABQ4CJ25</accession>
<sequence>MTVAYDVASGAARRRRVAGIVRRDVYALHRNGGRLLDIFFWPVLELVIWGFVTAFLRANNVPIAVSMLLGAVLLWHAVARAQAELAMVFMQDVWSRNLLNVFAGPISLGEFLAGHVIFVAGLVTASTAVLSTLALLLYGIGVTTIGPAAVPFLVVLTGMGWGLGIIAIGIVIRFGEGTQSVAWVLAAAFQPFAAVFYPVAVLPPVAQAIAWAVPASHVFEGLRGLLAGHGIDWAGLATAAALDVALLAGAVAFLAHALRHARRTGRLSKFGE</sequence>
<dbReference type="InterPro" id="IPR013525">
    <property type="entry name" value="ABC2_TM"/>
</dbReference>
<keyword evidence="9" id="KW-1185">Reference proteome</keyword>